<dbReference type="SUPFAM" id="SSF46689">
    <property type="entry name" value="Homeodomain-like"/>
    <property type="match status" value="1"/>
</dbReference>
<dbReference type="Pfam" id="PF00440">
    <property type="entry name" value="TetR_N"/>
    <property type="match status" value="1"/>
</dbReference>
<organism evidence="6 7">
    <name type="scientific">Microbacterium dextranolyticum</name>
    <dbReference type="NCBI Taxonomy" id="36806"/>
    <lineage>
        <taxon>Bacteria</taxon>
        <taxon>Bacillati</taxon>
        <taxon>Actinomycetota</taxon>
        <taxon>Actinomycetes</taxon>
        <taxon>Micrococcales</taxon>
        <taxon>Microbacteriaceae</taxon>
        <taxon>Microbacterium</taxon>
    </lineage>
</organism>
<dbReference type="InterPro" id="IPR001647">
    <property type="entry name" value="HTH_TetR"/>
</dbReference>
<keyword evidence="3" id="KW-0804">Transcription</keyword>
<evidence type="ECO:0000259" key="5">
    <source>
        <dbReference type="PROSITE" id="PS50977"/>
    </source>
</evidence>
<dbReference type="PROSITE" id="PS50977">
    <property type="entry name" value="HTH_TETR_2"/>
    <property type="match status" value="1"/>
</dbReference>
<evidence type="ECO:0000256" key="3">
    <source>
        <dbReference type="ARBA" id="ARBA00023163"/>
    </source>
</evidence>
<dbReference type="GO" id="GO:0000976">
    <property type="term" value="F:transcription cis-regulatory region binding"/>
    <property type="evidence" value="ECO:0007669"/>
    <property type="project" value="TreeGrafter"/>
</dbReference>
<dbReference type="InterPro" id="IPR050109">
    <property type="entry name" value="HTH-type_TetR-like_transc_reg"/>
</dbReference>
<comment type="caution">
    <text evidence="6">The sequence shown here is derived from an EMBL/GenBank/DDBJ whole genome shotgun (WGS) entry which is preliminary data.</text>
</comment>
<dbReference type="EMBL" id="BSER01000011">
    <property type="protein sequence ID" value="GLJ96518.1"/>
    <property type="molecule type" value="Genomic_DNA"/>
</dbReference>
<reference evidence="6" key="2">
    <citation type="submission" date="2023-01" db="EMBL/GenBank/DDBJ databases">
        <authorList>
            <person name="Sun Q."/>
            <person name="Evtushenko L."/>
        </authorList>
    </citation>
    <scope>NUCLEOTIDE SEQUENCE</scope>
    <source>
        <strain evidence="6">VKM Ac-1940</strain>
    </source>
</reference>
<dbReference type="InterPro" id="IPR049445">
    <property type="entry name" value="TetR_SbtR-like_C"/>
</dbReference>
<evidence type="ECO:0000256" key="2">
    <source>
        <dbReference type="ARBA" id="ARBA00023125"/>
    </source>
</evidence>
<dbReference type="Pfam" id="PF21597">
    <property type="entry name" value="TetR_C_43"/>
    <property type="match status" value="1"/>
</dbReference>
<dbReference type="Gene3D" id="1.10.357.10">
    <property type="entry name" value="Tetracycline Repressor, domain 2"/>
    <property type="match status" value="1"/>
</dbReference>
<reference evidence="6" key="1">
    <citation type="journal article" date="2014" name="Int. J. Syst. Evol. Microbiol.">
        <title>Complete genome sequence of Corynebacterium casei LMG S-19264T (=DSM 44701T), isolated from a smear-ripened cheese.</title>
        <authorList>
            <consortium name="US DOE Joint Genome Institute (JGI-PGF)"/>
            <person name="Walter F."/>
            <person name="Albersmeier A."/>
            <person name="Kalinowski J."/>
            <person name="Ruckert C."/>
        </authorList>
    </citation>
    <scope>NUCLEOTIDE SEQUENCE</scope>
    <source>
        <strain evidence="6">VKM Ac-1940</strain>
    </source>
</reference>
<dbReference type="SUPFAM" id="SSF48498">
    <property type="entry name" value="Tetracyclin repressor-like, C-terminal domain"/>
    <property type="match status" value="1"/>
</dbReference>
<dbReference type="InterPro" id="IPR023772">
    <property type="entry name" value="DNA-bd_HTH_TetR-type_CS"/>
</dbReference>
<name>A0A9W6HP13_9MICO</name>
<proteinExistence type="predicted"/>
<keyword evidence="7" id="KW-1185">Reference proteome</keyword>
<feature type="domain" description="HTH tetR-type" evidence="5">
    <location>
        <begin position="6"/>
        <end position="65"/>
    </location>
</feature>
<keyword evidence="1" id="KW-0805">Transcription regulation</keyword>
<feature type="DNA-binding region" description="H-T-H motif" evidence="4">
    <location>
        <begin position="28"/>
        <end position="47"/>
    </location>
</feature>
<dbReference type="InterPro" id="IPR036271">
    <property type="entry name" value="Tet_transcr_reg_TetR-rel_C_sf"/>
</dbReference>
<keyword evidence="2 4" id="KW-0238">DNA-binding</keyword>
<dbReference type="RefSeq" id="WP_204964218.1">
    <property type="nucleotide sequence ID" value="NZ_BAAAUR010000015.1"/>
</dbReference>
<dbReference type="AlphaFoldDB" id="A0A9W6HP13"/>
<evidence type="ECO:0000256" key="1">
    <source>
        <dbReference type="ARBA" id="ARBA00023015"/>
    </source>
</evidence>
<evidence type="ECO:0000313" key="6">
    <source>
        <dbReference type="EMBL" id="GLJ96518.1"/>
    </source>
</evidence>
<accession>A0A9W6HP13</accession>
<dbReference type="GO" id="GO:0003700">
    <property type="term" value="F:DNA-binding transcription factor activity"/>
    <property type="evidence" value="ECO:0007669"/>
    <property type="project" value="TreeGrafter"/>
</dbReference>
<dbReference type="PRINTS" id="PR00455">
    <property type="entry name" value="HTHTETR"/>
</dbReference>
<dbReference type="PROSITE" id="PS01081">
    <property type="entry name" value="HTH_TETR_1"/>
    <property type="match status" value="1"/>
</dbReference>
<gene>
    <name evidence="6" type="ORF">GCM10017591_25810</name>
</gene>
<protein>
    <submittedName>
        <fullName evidence="6">TetR family transcriptional regulator</fullName>
    </submittedName>
</protein>
<dbReference type="InterPro" id="IPR009057">
    <property type="entry name" value="Homeodomain-like_sf"/>
</dbReference>
<dbReference type="PANTHER" id="PTHR30055:SF234">
    <property type="entry name" value="HTH-TYPE TRANSCRIPTIONAL REGULATOR BETI"/>
    <property type="match status" value="1"/>
</dbReference>
<evidence type="ECO:0000256" key="4">
    <source>
        <dbReference type="PROSITE-ProRule" id="PRU00335"/>
    </source>
</evidence>
<sequence length="183" mass="19398">MRADARRNRERILEHAASVLSTSGPAASMEEIAQAVGVGVGTLYRHFPDKPALLDAIGARTLQAFGEVTAALVADPTPDGDVVALLHRYVDRAAADATLRFALAAAPRGEASLVHDAMRAHRSDLEELIARDTSRGLLRPGIDVDAFRALCAAVVLTMDAPLPDGSWRTVAAVVEDGLRAPQM</sequence>
<dbReference type="PANTHER" id="PTHR30055">
    <property type="entry name" value="HTH-TYPE TRANSCRIPTIONAL REGULATOR RUTR"/>
    <property type="match status" value="1"/>
</dbReference>
<dbReference type="Proteomes" id="UP001142291">
    <property type="component" value="Unassembled WGS sequence"/>
</dbReference>
<evidence type="ECO:0000313" key="7">
    <source>
        <dbReference type="Proteomes" id="UP001142291"/>
    </source>
</evidence>